<evidence type="ECO:0000256" key="7">
    <source>
        <dbReference type="ARBA" id="ARBA00023125"/>
    </source>
</evidence>
<evidence type="ECO:0000256" key="4">
    <source>
        <dbReference type="ARBA" id="ARBA00022801"/>
    </source>
</evidence>
<dbReference type="PRINTS" id="PR01874">
    <property type="entry name" value="DNAREPAIRADA"/>
</dbReference>
<feature type="binding site" evidence="9">
    <location>
        <begin position="38"/>
        <end position="45"/>
    </location>
    <ligand>
        <name>ATP</name>
        <dbReference type="ChEBI" id="CHEBI:30616"/>
    </ligand>
</feature>
<dbReference type="GO" id="GO:0016787">
    <property type="term" value="F:hydrolase activity"/>
    <property type="evidence" value="ECO:0007669"/>
    <property type="project" value="UniProtKB-KW"/>
</dbReference>
<feature type="domain" description="RecA family profile 1" evidence="12">
    <location>
        <begin position="9"/>
        <end position="157"/>
    </location>
</feature>
<evidence type="ECO:0000259" key="12">
    <source>
        <dbReference type="PROSITE" id="PS50162"/>
    </source>
</evidence>
<keyword evidence="2 9" id="KW-0547">Nucleotide-binding</keyword>
<dbReference type="PANTHER" id="PTHR32472">
    <property type="entry name" value="DNA REPAIR PROTEIN RADA"/>
    <property type="match status" value="1"/>
</dbReference>
<keyword evidence="11" id="KW-0863">Zinc-finger</keyword>
<keyword evidence="8 9" id="KW-0234">DNA repair</keyword>
<dbReference type="GO" id="GO:0005829">
    <property type="term" value="C:cytosol"/>
    <property type="evidence" value="ECO:0007669"/>
    <property type="project" value="TreeGrafter"/>
</dbReference>
<dbReference type="NCBIfam" id="TIGR00416">
    <property type="entry name" value="sms"/>
    <property type="match status" value="1"/>
</dbReference>
<dbReference type="InterPro" id="IPR004504">
    <property type="entry name" value="DNA_repair_RadA"/>
</dbReference>
<sequence>MLKDVGDESEVRIDSGFLELDRVLGGGIVTGSVVLLGGDPGIGKSTLLLQLLIRMQSRQRMVYVTGEESLQQVRMRAQRLGEKDAALGVVAETEVESILALLEQEPPALLVIDSIQTLYTRELSSAPGSVAQLRECCALLVRFAKQRNVAIFLVGHVTKEGVIAGPRVLEHMVDTVLYFEADPGGRLRMIRAAKNRFGAVNEIGFFAMADSGLKEVRNPSALFLARDAEPAAGSVVLVTREGSRSVLVEVQALVDRGGSSPRRVAVGLEANRLAMLLAVLHRHAQIGLLDQDVFINVVGGLQVRETAADLATVLAAVSSFRDRALPGGLAVFGELGLSGELRPVSGGEERIAEAAKQGFSRIIVPQSNKPRKSPAKTDVLAVRSLSEALDAAFS</sequence>
<dbReference type="InterPro" id="IPR014721">
    <property type="entry name" value="Ribsml_uS5_D2-typ_fold_subgr"/>
</dbReference>
<dbReference type="GO" id="GO:0003684">
    <property type="term" value="F:damaged DNA binding"/>
    <property type="evidence" value="ECO:0007669"/>
    <property type="project" value="InterPro"/>
</dbReference>
<dbReference type="GO" id="GO:0140664">
    <property type="term" value="F:ATP-dependent DNA damage sensor activity"/>
    <property type="evidence" value="ECO:0007669"/>
    <property type="project" value="InterPro"/>
</dbReference>
<dbReference type="Pfam" id="PF13541">
    <property type="entry name" value="ChlI"/>
    <property type="match status" value="1"/>
</dbReference>
<evidence type="ECO:0000256" key="5">
    <source>
        <dbReference type="ARBA" id="ARBA00022840"/>
    </source>
</evidence>
<keyword evidence="3 9" id="KW-0227">DNA damage</keyword>
<dbReference type="STRING" id="1317117.ATO7_03210"/>
<comment type="function">
    <text evidence="11">DNA-dependent ATPase involved in processing of recombination intermediates, plays a role in repairing DNA breaks. Stimulates the branch migration of RecA-mediated strand transfer reactions, allowing the 3' invading strand to extend heteroduplex DNA faster. Binds ssDNA in the presence of ADP but not other nucleotides, has ATPase activity that is stimulated by ssDNA and various branched DNA structures, but inhibited by SSB. Does not have RecA's homology-searching function.</text>
</comment>
<dbReference type="SUPFAM" id="SSF54211">
    <property type="entry name" value="Ribosomal protein S5 domain 2-like"/>
    <property type="match status" value="1"/>
</dbReference>
<keyword evidence="4" id="KW-0378">Hydrolase</keyword>
<evidence type="ECO:0000256" key="8">
    <source>
        <dbReference type="ARBA" id="ARBA00023204"/>
    </source>
</evidence>
<comment type="caution">
    <text evidence="13">The sequence shown here is derived from an EMBL/GenBank/DDBJ whole genome shotgun (WGS) entry which is preliminary data.</text>
</comment>
<name>A0A1Y1SHR3_9GAMM</name>
<reference evidence="13 14" key="1">
    <citation type="submission" date="2013-04" db="EMBL/GenBank/DDBJ databases">
        <title>Oceanococcus atlanticus 22II-S10r2 Genome Sequencing.</title>
        <authorList>
            <person name="Lai Q."/>
            <person name="Li G."/>
            <person name="Shao Z."/>
        </authorList>
    </citation>
    <scope>NUCLEOTIDE SEQUENCE [LARGE SCALE GENOMIC DNA]</scope>
    <source>
        <strain evidence="13 14">22II-S10r2</strain>
    </source>
</reference>
<dbReference type="Pfam" id="PF13481">
    <property type="entry name" value="AAA_25"/>
    <property type="match status" value="1"/>
</dbReference>
<evidence type="ECO:0000256" key="3">
    <source>
        <dbReference type="ARBA" id="ARBA00022763"/>
    </source>
</evidence>
<comment type="function">
    <text evidence="9">Plays a role in repairing double-strand DNA breaks, probably involving stabilizing or processing branched DNA or blocked replication forks.</text>
</comment>
<keyword evidence="6 9" id="KW-0346">Stress response</keyword>
<evidence type="ECO:0000256" key="6">
    <source>
        <dbReference type="ARBA" id="ARBA00023016"/>
    </source>
</evidence>
<dbReference type="GO" id="GO:0000725">
    <property type="term" value="P:recombinational repair"/>
    <property type="evidence" value="ECO:0007669"/>
    <property type="project" value="UniProtKB-UniRule"/>
</dbReference>
<keyword evidence="5 9" id="KW-0067">ATP-binding</keyword>
<evidence type="ECO:0000256" key="10">
    <source>
        <dbReference type="NCBIfam" id="TIGR00416"/>
    </source>
</evidence>
<keyword evidence="7 9" id="KW-0238">DNA-binding</keyword>
<dbReference type="EMBL" id="AQQV01000001">
    <property type="protein sequence ID" value="ORE88851.1"/>
    <property type="molecule type" value="Genomic_DNA"/>
</dbReference>
<evidence type="ECO:0000256" key="9">
    <source>
        <dbReference type="HAMAP-Rule" id="MF_01498"/>
    </source>
</evidence>
<accession>A0A1Y1SHR3</accession>
<feature type="short sequence motif" description="RadA KNRFG motif" evidence="9">
    <location>
        <begin position="194"/>
        <end position="198"/>
    </location>
</feature>
<evidence type="ECO:0000256" key="1">
    <source>
        <dbReference type="ARBA" id="ARBA00022723"/>
    </source>
</evidence>
<comment type="domain">
    <text evidence="9">The middle region has homology to RecA with ATPase motifs including the RadA KNRFG motif, while the C-terminus is homologous to Lon protease.</text>
</comment>
<dbReference type="SMART" id="SM00382">
    <property type="entry name" value="AAA"/>
    <property type="match status" value="1"/>
</dbReference>
<proteinExistence type="inferred from homology"/>
<dbReference type="InterPro" id="IPR020588">
    <property type="entry name" value="RecA_ATP-bd"/>
</dbReference>
<gene>
    <name evidence="9" type="primary">radA</name>
    <name evidence="13" type="ORF">ATO7_03210</name>
</gene>
<dbReference type="InterPro" id="IPR003593">
    <property type="entry name" value="AAA+_ATPase"/>
</dbReference>
<dbReference type="InterPro" id="IPR027417">
    <property type="entry name" value="P-loop_NTPase"/>
</dbReference>
<evidence type="ECO:0000313" key="14">
    <source>
        <dbReference type="Proteomes" id="UP000192342"/>
    </source>
</evidence>
<dbReference type="GO" id="GO:0008270">
    <property type="term" value="F:zinc ion binding"/>
    <property type="evidence" value="ECO:0007669"/>
    <property type="project" value="UniProtKB-KW"/>
</dbReference>
<keyword evidence="1 9" id="KW-0479">Metal-binding</keyword>
<dbReference type="GO" id="GO:0005524">
    <property type="term" value="F:ATP binding"/>
    <property type="evidence" value="ECO:0007669"/>
    <property type="project" value="UniProtKB-UniRule"/>
</dbReference>
<protein>
    <recommendedName>
        <fullName evidence="9 10">DNA repair protein RadA</fullName>
    </recommendedName>
</protein>
<keyword evidence="14" id="KW-1185">Reference proteome</keyword>
<feature type="region of interest" description="Lon-protease-like" evidence="9">
    <location>
        <begin position="292"/>
        <end position="394"/>
    </location>
</feature>
<dbReference type="HAMAP" id="MF_01498">
    <property type="entry name" value="RadA_bact"/>
    <property type="match status" value="1"/>
</dbReference>
<dbReference type="Gene3D" id="3.40.50.300">
    <property type="entry name" value="P-loop containing nucleotide triphosphate hydrolases"/>
    <property type="match status" value="1"/>
</dbReference>
<keyword evidence="11" id="KW-0862">Zinc</keyword>
<evidence type="ECO:0000313" key="13">
    <source>
        <dbReference type="EMBL" id="ORE88851.1"/>
    </source>
</evidence>
<dbReference type="AlphaFoldDB" id="A0A1Y1SHR3"/>
<comment type="similarity">
    <text evidence="9 11">Belongs to the RecA family. RadA subfamily.</text>
</comment>
<dbReference type="FunFam" id="3.40.50.300:FF:000050">
    <property type="entry name" value="DNA repair protein RadA"/>
    <property type="match status" value="1"/>
</dbReference>
<dbReference type="Gene3D" id="3.30.230.10">
    <property type="match status" value="1"/>
</dbReference>
<dbReference type="Proteomes" id="UP000192342">
    <property type="component" value="Unassembled WGS sequence"/>
</dbReference>
<dbReference type="InterPro" id="IPR020568">
    <property type="entry name" value="Ribosomal_Su5_D2-typ_SF"/>
</dbReference>
<dbReference type="SUPFAM" id="SSF52540">
    <property type="entry name" value="P-loop containing nucleoside triphosphate hydrolases"/>
    <property type="match status" value="1"/>
</dbReference>
<evidence type="ECO:0000256" key="11">
    <source>
        <dbReference type="RuleBase" id="RU003555"/>
    </source>
</evidence>
<organism evidence="13 14">
    <name type="scientific">Oceanococcus atlanticus</name>
    <dbReference type="NCBI Taxonomy" id="1317117"/>
    <lineage>
        <taxon>Bacteria</taxon>
        <taxon>Pseudomonadati</taxon>
        <taxon>Pseudomonadota</taxon>
        <taxon>Gammaproteobacteria</taxon>
        <taxon>Chromatiales</taxon>
        <taxon>Oceanococcaceae</taxon>
        <taxon>Oceanococcus</taxon>
    </lineage>
</organism>
<dbReference type="PROSITE" id="PS50162">
    <property type="entry name" value="RECA_2"/>
    <property type="match status" value="1"/>
</dbReference>
<evidence type="ECO:0000256" key="2">
    <source>
        <dbReference type="ARBA" id="ARBA00022741"/>
    </source>
</evidence>
<dbReference type="PANTHER" id="PTHR32472:SF10">
    <property type="entry name" value="DNA REPAIR PROTEIN RADA-LIKE PROTEIN"/>
    <property type="match status" value="1"/>
</dbReference>